<dbReference type="Gene3D" id="1.10.260.40">
    <property type="entry name" value="lambda repressor-like DNA-binding domains"/>
    <property type="match status" value="1"/>
</dbReference>
<name>A0A242K2H6_9ENTE</name>
<accession>A0A242K2H6</accession>
<dbReference type="PANTHER" id="PTHR46558">
    <property type="entry name" value="TRACRIPTIONAL REGULATORY PROTEIN-RELATED-RELATED"/>
    <property type="match status" value="1"/>
</dbReference>
<dbReference type="Proteomes" id="UP000195141">
    <property type="component" value="Chromosome"/>
</dbReference>
<dbReference type="SUPFAM" id="SSF47413">
    <property type="entry name" value="lambda repressor-like DNA-binding domains"/>
    <property type="match status" value="1"/>
</dbReference>
<dbReference type="RefSeq" id="WP_086350289.1">
    <property type="nucleotide sequence ID" value="NZ_CP147247.1"/>
</dbReference>
<dbReference type="OrthoDB" id="5190137at2"/>
<gene>
    <name evidence="4" type="ORF">A5888_001325</name>
    <name evidence="3" type="ORF">A5888_003285</name>
</gene>
<dbReference type="Pfam" id="PF01381">
    <property type="entry name" value="HTH_3"/>
    <property type="match status" value="1"/>
</dbReference>
<proteinExistence type="predicted"/>
<evidence type="ECO:0000313" key="5">
    <source>
        <dbReference type="Proteomes" id="UP000195141"/>
    </source>
</evidence>
<keyword evidence="5" id="KW-1185">Reference proteome</keyword>
<feature type="domain" description="HTH cro/C1-type" evidence="2">
    <location>
        <begin position="6"/>
        <end position="60"/>
    </location>
</feature>
<reference evidence="3" key="1">
    <citation type="submission" date="2017-05" db="EMBL/GenBank/DDBJ databases">
        <title>The Genome Sequence of Enterococcus sp. 9E7_DIV0242.</title>
        <authorList>
            <consortium name="The Broad Institute Genomics Platform"/>
            <consortium name="The Broad Institute Genomic Center for Infectious Diseases"/>
            <person name="Earl A."/>
            <person name="Manson A."/>
            <person name="Schwartman J."/>
            <person name="Gilmore M."/>
            <person name="Abouelleil A."/>
            <person name="Cao P."/>
            <person name="Chapman S."/>
            <person name="Cusick C."/>
            <person name="Shea T."/>
            <person name="Young S."/>
            <person name="Neafsey D."/>
            <person name="Nusbaum C."/>
            <person name="Birren B."/>
        </authorList>
    </citation>
    <scope>NUCLEOTIDE SEQUENCE [LARGE SCALE GENOMIC DNA]</scope>
    <source>
        <strain evidence="3">9E7_DIV0242</strain>
    </source>
</reference>
<sequence>MFGEKLKELRVKKGISQEELSELLDVSRQSISRYENGTSQPDFEKLVQLSKYFEVSTDYLLDNRTEKATTESTKNEGKEKITIISKIDGKMSSFYKFTLSPVVGKKAYHPEVLLMGIDGHSFWGDSSVALGWYKDRADAEKELKNISEAMSQGRSVYALEYSVGVKNKGLFDFEMDEG</sequence>
<dbReference type="CDD" id="cd00093">
    <property type="entry name" value="HTH_XRE"/>
    <property type="match status" value="1"/>
</dbReference>
<dbReference type="InterPro" id="IPR001387">
    <property type="entry name" value="Cro/C1-type_HTH"/>
</dbReference>
<evidence type="ECO:0000256" key="1">
    <source>
        <dbReference type="ARBA" id="ARBA00023125"/>
    </source>
</evidence>
<evidence type="ECO:0000313" key="4">
    <source>
        <dbReference type="EMBL" id="WYJ89602.1"/>
    </source>
</evidence>
<evidence type="ECO:0000313" key="3">
    <source>
        <dbReference type="EMBL" id="OTP12706.1"/>
    </source>
</evidence>
<dbReference type="GO" id="GO:0003677">
    <property type="term" value="F:DNA binding"/>
    <property type="evidence" value="ECO:0007669"/>
    <property type="project" value="UniProtKB-KW"/>
</dbReference>
<keyword evidence="1" id="KW-0238">DNA-binding</keyword>
<dbReference type="InterPro" id="IPR010982">
    <property type="entry name" value="Lambda_DNA-bd_dom_sf"/>
</dbReference>
<dbReference type="EMBL" id="CP147247">
    <property type="protein sequence ID" value="WYJ89602.1"/>
    <property type="molecule type" value="Genomic_DNA"/>
</dbReference>
<dbReference type="SMART" id="SM00530">
    <property type="entry name" value="HTH_XRE"/>
    <property type="match status" value="1"/>
</dbReference>
<evidence type="ECO:0000259" key="2">
    <source>
        <dbReference type="PROSITE" id="PS50943"/>
    </source>
</evidence>
<protein>
    <recommendedName>
        <fullName evidence="2">HTH cro/C1-type domain-containing protein</fullName>
    </recommendedName>
</protein>
<dbReference type="EMBL" id="NGMM01000006">
    <property type="protein sequence ID" value="OTP12706.1"/>
    <property type="molecule type" value="Genomic_DNA"/>
</dbReference>
<reference evidence="4" key="3">
    <citation type="submission" date="2024-03" db="EMBL/GenBank/DDBJ databases">
        <title>The Genome Sequence of Enterococcus sp. DIV0242b.</title>
        <authorList>
            <consortium name="The Broad Institute Genomics Platform"/>
            <consortium name="The Broad Institute Microbial Omics Core"/>
            <consortium name="The Broad Institute Genomic Center for Infectious Diseases"/>
            <person name="Earl A."/>
            <person name="Manson A."/>
            <person name="Gilmore M."/>
            <person name="Schwartman J."/>
            <person name="Shea T."/>
            <person name="Abouelleil A."/>
            <person name="Cao P."/>
            <person name="Chapman S."/>
            <person name="Cusick C."/>
            <person name="Young S."/>
            <person name="Neafsey D."/>
            <person name="Nusbaum C."/>
            <person name="Birren B."/>
        </authorList>
    </citation>
    <scope>NUCLEOTIDE SEQUENCE</scope>
    <source>
        <strain evidence="4">9E7_DIV0242</strain>
    </source>
</reference>
<dbReference type="PANTHER" id="PTHR46558:SF11">
    <property type="entry name" value="HTH-TYPE TRANSCRIPTIONAL REGULATOR XRE"/>
    <property type="match status" value="1"/>
</dbReference>
<reference evidence="4" key="2">
    <citation type="submission" date="2017-05" db="EMBL/GenBank/DDBJ databases">
        <authorList>
            <consortium name="The Broad Institute Genomics Platform"/>
            <consortium name="The Broad Institute Genomic Center for Infectious Diseases"/>
            <person name="Earl A."/>
            <person name="Manson A."/>
            <person name="Schwartman J."/>
            <person name="Gilmore M."/>
            <person name="Abouelleil A."/>
            <person name="Cao P."/>
            <person name="Chapman S."/>
            <person name="Cusick C."/>
            <person name="Shea T."/>
            <person name="Young S."/>
            <person name="Neafsey D."/>
            <person name="Nusbaum C."/>
            <person name="Birren B."/>
        </authorList>
    </citation>
    <scope>NUCLEOTIDE SEQUENCE</scope>
    <source>
        <strain evidence="4">9E7_DIV0242</strain>
    </source>
</reference>
<dbReference type="PROSITE" id="PS50943">
    <property type="entry name" value="HTH_CROC1"/>
    <property type="match status" value="1"/>
</dbReference>
<organism evidence="3">
    <name type="scientific">Candidatus Enterococcus clewellii</name>
    <dbReference type="NCBI Taxonomy" id="1834193"/>
    <lineage>
        <taxon>Bacteria</taxon>
        <taxon>Bacillati</taxon>
        <taxon>Bacillota</taxon>
        <taxon>Bacilli</taxon>
        <taxon>Lactobacillales</taxon>
        <taxon>Enterococcaceae</taxon>
        <taxon>Enterococcus</taxon>
    </lineage>
</organism>
<dbReference type="AlphaFoldDB" id="A0A242K2H6"/>